<name>U4KCW2_9VIBR</name>
<keyword evidence="1" id="KW-1133">Transmembrane helix</keyword>
<dbReference type="PATRIC" id="fig|1260221.3.peg.2104"/>
<evidence type="ECO:0000256" key="1">
    <source>
        <dbReference type="SAM" id="Phobius"/>
    </source>
</evidence>
<dbReference type="Proteomes" id="UP000016895">
    <property type="component" value="Chromosome 1"/>
</dbReference>
<proteinExistence type="predicted"/>
<reference evidence="2 3" key="1">
    <citation type="journal article" date="2013" name="ISME J.">
        <title>Comparative genomics of pathogenic lineages of Vibrio nigripulchritudo identifies virulence-associated traits.</title>
        <authorList>
            <person name="Goudenege D."/>
            <person name="Labreuche Y."/>
            <person name="Krin E."/>
            <person name="Ansquer D."/>
            <person name="Mangenot S."/>
            <person name="Calteau A."/>
            <person name="Medigue C."/>
            <person name="Mazel D."/>
            <person name="Polz M.F."/>
            <person name="Le Roux F."/>
        </authorList>
    </citation>
    <scope>NUCLEOTIDE SEQUENCE [LARGE SCALE GENOMIC DNA]</scope>
    <source>
        <strain evidence="3">SnF1</strain>
    </source>
</reference>
<dbReference type="STRING" id="28173.VIBNI_A2215"/>
<keyword evidence="3" id="KW-1185">Reference proteome</keyword>
<accession>U4KCW2</accession>
<evidence type="ECO:0000313" key="3">
    <source>
        <dbReference type="Proteomes" id="UP000016895"/>
    </source>
</evidence>
<dbReference type="AlphaFoldDB" id="U4KCW2"/>
<dbReference type="EMBL" id="FO203526">
    <property type="protein sequence ID" value="CCO58292.1"/>
    <property type="molecule type" value="Genomic_DNA"/>
</dbReference>
<sequence>MMMVSNLEDTLSTFFQLFRKLSSIAAIAIAFAYVYGKIPEEQEMLALNAFIVLAVIAYKRKRVVSS</sequence>
<organism evidence="2 3">
    <name type="scientific">Vibrio nigripulchritudo</name>
    <dbReference type="NCBI Taxonomy" id="28173"/>
    <lineage>
        <taxon>Bacteria</taxon>
        <taxon>Pseudomonadati</taxon>
        <taxon>Pseudomonadota</taxon>
        <taxon>Gammaproteobacteria</taxon>
        <taxon>Vibrionales</taxon>
        <taxon>Vibrionaceae</taxon>
        <taxon>Vibrio</taxon>
    </lineage>
</organism>
<gene>
    <name evidence="2" type="ORF">VIBNI_A2215</name>
</gene>
<evidence type="ECO:0000313" key="2">
    <source>
        <dbReference type="EMBL" id="CCO58292.1"/>
    </source>
</evidence>
<keyword evidence="1" id="KW-0812">Transmembrane</keyword>
<feature type="transmembrane region" description="Helical" evidence="1">
    <location>
        <begin position="21"/>
        <end position="38"/>
    </location>
</feature>
<keyword evidence="1" id="KW-0472">Membrane</keyword>
<dbReference type="KEGG" id="vni:VIBNI_A2215"/>
<dbReference type="RefSeq" id="WP_022551090.1">
    <property type="nucleotide sequence ID" value="NC_022528.1"/>
</dbReference>
<protein>
    <submittedName>
        <fullName evidence="2">Uncharacterized protein</fullName>
    </submittedName>
</protein>
<dbReference type="OrthoDB" id="5905868at2"/>